<dbReference type="InterPro" id="IPR004304">
    <property type="entry name" value="FmdA_AmdA"/>
</dbReference>
<organism evidence="1 2">
    <name type="scientific">Nocardiopsis kunsanensis</name>
    <dbReference type="NCBI Taxonomy" id="141693"/>
    <lineage>
        <taxon>Bacteria</taxon>
        <taxon>Bacillati</taxon>
        <taxon>Actinomycetota</taxon>
        <taxon>Actinomycetes</taxon>
        <taxon>Streptosporangiales</taxon>
        <taxon>Nocardiopsidaceae</taxon>
        <taxon>Nocardiopsis</taxon>
    </lineage>
</organism>
<keyword evidence="2" id="KW-1185">Reference proteome</keyword>
<sequence>MPEVLFSHDPSRPMARQAVPGHNRFHPDVPPAATARPGQEFRIECREWTDGQIGDNDSANDVRDVDLDNSHMLSGPVRVEGAEPGDLLIVDILDLGPIPQETSGKGPVCGQGWGYSGIFAKVNGGGFLTDHYPDAYKAVWDFSGQVATSRHVPGVEYTGITHPGLMGVAPSPELLERWNRRERALIATDPERVPPLALPPLASGTLAGNAEGELLDRIGAEGARTVPPRENGGNHDIKNLTRGSRVFYPVHVPGALLSVGDLHFSQGDGEINFCGAIEMGGFIDLRVEVVKGGMETYGVHRNPVFQPGRVAPQYSEYLTFIGVSVDHRDDTNLYMDATEAYRNACLNAISYLTKWGYTGEQAYLILGTSPIEGRIGGVVDIPNACCAVYLPTEIFAEDIRPGAGGPVFKDRGQVAVTS</sequence>
<evidence type="ECO:0000313" key="1">
    <source>
        <dbReference type="EMBL" id="GHD24501.1"/>
    </source>
</evidence>
<dbReference type="NCBIfam" id="NF045496">
    <property type="entry name" value="FormamaseFmdA"/>
    <property type="match status" value="1"/>
</dbReference>
<protein>
    <submittedName>
        <fullName evidence="1">Formamidase</fullName>
    </submittedName>
</protein>
<reference evidence="1 2" key="1">
    <citation type="journal article" date="2014" name="Int. J. Syst. Evol. Microbiol.">
        <title>Complete genome sequence of Corynebacterium casei LMG S-19264T (=DSM 44701T), isolated from a smear-ripened cheese.</title>
        <authorList>
            <consortium name="US DOE Joint Genome Institute (JGI-PGF)"/>
            <person name="Walter F."/>
            <person name="Albersmeier A."/>
            <person name="Kalinowski J."/>
            <person name="Ruckert C."/>
        </authorList>
    </citation>
    <scope>NUCLEOTIDE SEQUENCE [LARGE SCALE GENOMIC DNA]</scope>
    <source>
        <strain evidence="1 2">KCTC 19473</strain>
    </source>
</reference>
<dbReference type="Pfam" id="PF03069">
    <property type="entry name" value="FmdA_AmdA"/>
    <property type="match status" value="1"/>
</dbReference>
<dbReference type="SUPFAM" id="SSF141130">
    <property type="entry name" value="Acetamidase/Formamidase-like"/>
    <property type="match status" value="1"/>
</dbReference>
<accession>A0A918XBB1</accession>
<comment type="caution">
    <text evidence="1">The sequence shown here is derived from an EMBL/GenBank/DDBJ whole genome shotgun (WGS) entry which is preliminary data.</text>
</comment>
<dbReference type="EMBL" id="BMXL01000008">
    <property type="protein sequence ID" value="GHD24501.1"/>
    <property type="molecule type" value="Genomic_DNA"/>
</dbReference>
<name>A0A918XBB1_9ACTN</name>
<evidence type="ECO:0000313" key="2">
    <source>
        <dbReference type="Proteomes" id="UP000654947"/>
    </source>
</evidence>
<dbReference type="PANTHER" id="PTHR31891:SF1">
    <property type="entry name" value="FORMAMIDASE C869.04-RELATED"/>
    <property type="match status" value="1"/>
</dbReference>
<dbReference type="Gene3D" id="2.60.120.580">
    <property type="entry name" value="Acetamidase/Formamidase-like domains"/>
    <property type="match status" value="1"/>
</dbReference>
<dbReference type="Proteomes" id="UP000654947">
    <property type="component" value="Unassembled WGS sequence"/>
</dbReference>
<dbReference type="RefSeq" id="WP_017577408.1">
    <property type="nucleotide sequence ID" value="NZ_BMXL01000008.1"/>
</dbReference>
<dbReference type="InterPro" id="IPR054833">
    <property type="entry name" value="FormamaseFmdA"/>
</dbReference>
<gene>
    <name evidence="1" type="ORF">GCM10007147_20600</name>
</gene>
<dbReference type="GO" id="GO:0016811">
    <property type="term" value="F:hydrolase activity, acting on carbon-nitrogen (but not peptide) bonds, in linear amides"/>
    <property type="evidence" value="ECO:0007669"/>
    <property type="project" value="InterPro"/>
</dbReference>
<dbReference type="PANTHER" id="PTHR31891">
    <property type="entry name" value="FORMAMIDASE C869.04-RELATED"/>
    <property type="match status" value="1"/>
</dbReference>
<proteinExistence type="predicted"/>
<dbReference type="AlphaFoldDB" id="A0A918XBB1"/>